<evidence type="ECO:0000256" key="1">
    <source>
        <dbReference type="ARBA" id="ARBA00023125"/>
    </source>
</evidence>
<dbReference type="PANTHER" id="PTHR30055:SF226">
    <property type="entry name" value="HTH-TYPE TRANSCRIPTIONAL REGULATOR PKSA"/>
    <property type="match status" value="1"/>
</dbReference>
<dbReference type="InterPro" id="IPR050109">
    <property type="entry name" value="HTH-type_TetR-like_transc_reg"/>
</dbReference>
<feature type="domain" description="HTH tetR-type" evidence="4">
    <location>
        <begin position="14"/>
        <end position="74"/>
    </location>
</feature>
<keyword evidence="1 2" id="KW-0238">DNA-binding</keyword>
<dbReference type="PRINTS" id="PR00455">
    <property type="entry name" value="HTHTETR"/>
</dbReference>
<dbReference type="Pfam" id="PF00440">
    <property type="entry name" value="TetR_N"/>
    <property type="match status" value="1"/>
</dbReference>
<dbReference type="InterPro" id="IPR036271">
    <property type="entry name" value="Tet_transcr_reg_TetR-rel_C_sf"/>
</dbReference>
<dbReference type="Proteomes" id="UP000516057">
    <property type="component" value="Chromosome"/>
</dbReference>
<evidence type="ECO:0000313" key="6">
    <source>
        <dbReference type="Proteomes" id="UP000516057"/>
    </source>
</evidence>
<dbReference type="EMBL" id="CP060790">
    <property type="protein sequence ID" value="QNP60179.1"/>
    <property type="molecule type" value="Genomic_DNA"/>
</dbReference>
<dbReference type="KEGG" id="amon:H9L24_04560"/>
<dbReference type="GO" id="GO:0003700">
    <property type="term" value="F:DNA-binding transcription factor activity"/>
    <property type="evidence" value="ECO:0007669"/>
    <property type="project" value="TreeGrafter"/>
</dbReference>
<dbReference type="GO" id="GO:0000976">
    <property type="term" value="F:transcription cis-regulatory region binding"/>
    <property type="evidence" value="ECO:0007669"/>
    <property type="project" value="TreeGrafter"/>
</dbReference>
<reference evidence="5 6" key="1">
    <citation type="submission" date="2020-08" db="EMBL/GenBank/DDBJ databases">
        <title>Genome sequence of Acidovorax monticola KACC 19171T.</title>
        <authorList>
            <person name="Hyun D.-W."/>
            <person name="Bae J.-W."/>
        </authorList>
    </citation>
    <scope>NUCLEOTIDE SEQUENCE [LARGE SCALE GENOMIC DNA]</scope>
    <source>
        <strain evidence="5 6">KACC 19171</strain>
    </source>
</reference>
<dbReference type="InterPro" id="IPR009057">
    <property type="entry name" value="Homeodomain-like_sf"/>
</dbReference>
<dbReference type="SUPFAM" id="SSF46689">
    <property type="entry name" value="Homeodomain-like"/>
    <property type="match status" value="1"/>
</dbReference>
<dbReference type="Gene3D" id="1.10.357.10">
    <property type="entry name" value="Tetracycline Repressor, domain 2"/>
    <property type="match status" value="1"/>
</dbReference>
<evidence type="ECO:0000256" key="3">
    <source>
        <dbReference type="SAM" id="MobiDB-lite"/>
    </source>
</evidence>
<gene>
    <name evidence="5" type="ORF">H9L24_04560</name>
</gene>
<evidence type="ECO:0000259" key="4">
    <source>
        <dbReference type="PROSITE" id="PS50977"/>
    </source>
</evidence>
<accession>A0A7H0HI13</accession>
<keyword evidence="6" id="KW-1185">Reference proteome</keyword>
<dbReference type="AlphaFoldDB" id="A0A7H0HI13"/>
<feature type="DNA-binding region" description="H-T-H motif" evidence="2">
    <location>
        <begin position="37"/>
        <end position="56"/>
    </location>
</feature>
<feature type="region of interest" description="Disordered" evidence="3">
    <location>
        <begin position="208"/>
        <end position="247"/>
    </location>
</feature>
<organism evidence="5 6">
    <name type="scientific">Paenacidovorax monticola</name>
    <dbReference type="NCBI Taxonomy" id="1926868"/>
    <lineage>
        <taxon>Bacteria</taxon>
        <taxon>Pseudomonadati</taxon>
        <taxon>Pseudomonadota</taxon>
        <taxon>Betaproteobacteria</taxon>
        <taxon>Burkholderiales</taxon>
        <taxon>Comamonadaceae</taxon>
        <taxon>Paenacidovorax</taxon>
    </lineage>
</organism>
<dbReference type="SUPFAM" id="SSF48498">
    <property type="entry name" value="Tetracyclin repressor-like, C-terminal domain"/>
    <property type="match status" value="1"/>
</dbReference>
<sequence length="247" mass="26633">MAYRQTEAVEARLQDNRARILDAARTLVSEGGWQEAQVANVAASAGIATGTVYRYFPSKAELFAEVLSRVSQREVDVLGDIATSEGTALDRLHSMVATFVRRAMRNPRLAYAMIAEPCDKEIDEVRLKYRAAISEVVRSIIAAGQQDAGMRADVHPEIAASVIVGGFMEGLIGPLSPLNHQQVRDSATYQREVARLAGQIACMACAGVAASPPPPQEPTSTGDKHEQAPSPRRARGRRQPLPHPPGA</sequence>
<dbReference type="PANTHER" id="PTHR30055">
    <property type="entry name" value="HTH-TYPE TRANSCRIPTIONAL REGULATOR RUTR"/>
    <property type="match status" value="1"/>
</dbReference>
<name>A0A7H0HI13_9BURK</name>
<evidence type="ECO:0000313" key="5">
    <source>
        <dbReference type="EMBL" id="QNP60179.1"/>
    </source>
</evidence>
<dbReference type="PROSITE" id="PS50977">
    <property type="entry name" value="HTH_TETR_2"/>
    <property type="match status" value="1"/>
</dbReference>
<protein>
    <submittedName>
        <fullName evidence="5">TetR/AcrR family transcriptional regulator</fullName>
    </submittedName>
</protein>
<dbReference type="Gene3D" id="1.10.10.60">
    <property type="entry name" value="Homeodomain-like"/>
    <property type="match status" value="1"/>
</dbReference>
<dbReference type="RefSeq" id="WP_187737160.1">
    <property type="nucleotide sequence ID" value="NZ_CP060790.1"/>
</dbReference>
<dbReference type="InterPro" id="IPR001647">
    <property type="entry name" value="HTH_TetR"/>
</dbReference>
<evidence type="ECO:0000256" key="2">
    <source>
        <dbReference type="PROSITE-ProRule" id="PRU00335"/>
    </source>
</evidence>
<proteinExistence type="predicted"/>